<keyword evidence="3" id="KW-1185">Reference proteome</keyword>
<comment type="caution">
    <text evidence="2">The sequence shown here is derived from an EMBL/GenBank/DDBJ whole genome shotgun (WGS) entry which is preliminary data.</text>
</comment>
<dbReference type="EMBL" id="JAJSOF020000031">
    <property type="protein sequence ID" value="KAJ4431366.1"/>
    <property type="molecule type" value="Genomic_DNA"/>
</dbReference>
<dbReference type="SUPFAM" id="SSF54001">
    <property type="entry name" value="Cysteine proteinases"/>
    <property type="match status" value="1"/>
</dbReference>
<feature type="region of interest" description="Disordered" evidence="1">
    <location>
        <begin position="187"/>
        <end position="207"/>
    </location>
</feature>
<dbReference type="InterPro" id="IPR038765">
    <property type="entry name" value="Papain-like_cys_pep_sf"/>
</dbReference>
<evidence type="ECO:0008006" key="4">
    <source>
        <dbReference type="Google" id="ProtNLM"/>
    </source>
</evidence>
<evidence type="ECO:0000313" key="3">
    <source>
        <dbReference type="Proteomes" id="UP001148838"/>
    </source>
</evidence>
<accession>A0ABQ8SBB8</accession>
<proteinExistence type="predicted"/>
<evidence type="ECO:0000256" key="1">
    <source>
        <dbReference type="SAM" id="MobiDB-lite"/>
    </source>
</evidence>
<name>A0ABQ8SBB8_PERAM</name>
<dbReference type="Proteomes" id="UP001148838">
    <property type="component" value="Unassembled WGS sequence"/>
</dbReference>
<evidence type="ECO:0000313" key="2">
    <source>
        <dbReference type="EMBL" id="KAJ4431366.1"/>
    </source>
</evidence>
<sequence>MGRVYLMTDYERIKRSCLKRGELWEDPEFPATQASVFYHQTPPFQFVWKRPKVRCLISLTKSESHSLEEPRPTSLLLASQPHSEAEVNDHPIRMEVSCGLPLLLPLPLPLLSLLLHGYYYNYYYFTTTATTATTTTGTTTTTITSLLGYYHYYTTTTVYYIQSRSLSIDHHISNHWYHNTDHRQLNTDHHHDSNDHRHDNNDHHYDNNDHYYVNTDITTVNIDITTGNIYVSTVEGDITTVDN</sequence>
<organism evidence="2 3">
    <name type="scientific">Periplaneta americana</name>
    <name type="common">American cockroach</name>
    <name type="synonym">Blatta americana</name>
    <dbReference type="NCBI Taxonomy" id="6978"/>
    <lineage>
        <taxon>Eukaryota</taxon>
        <taxon>Metazoa</taxon>
        <taxon>Ecdysozoa</taxon>
        <taxon>Arthropoda</taxon>
        <taxon>Hexapoda</taxon>
        <taxon>Insecta</taxon>
        <taxon>Pterygota</taxon>
        <taxon>Neoptera</taxon>
        <taxon>Polyneoptera</taxon>
        <taxon>Dictyoptera</taxon>
        <taxon>Blattodea</taxon>
        <taxon>Blattoidea</taxon>
        <taxon>Blattidae</taxon>
        <taxon>Blattinae</taxon>
        <taxon>Periplaneta</taxon>
    </lineage>
</organism>
<reference evidence="2 3" key="1">
    <citation type="journal article" date="2022" name="Allergy">
        <title>Genome assembly and annotation of Periplaneta americana reveal a comprehensive cockroach allergen profile.</title>
        <authorList>
            <person name="Wang L."/>
            <person name="Xiong Q."/>
            <person name="Saelim N."/>
            <person name="Wang L."/>
            <person name="Nong W."/>
            <person name="Wan A.T."/>
            <person name="Shi M."/>
            <person name="Liu X."/>
            <person name="Cao Q."/>
            <person name="Hui J.H.L."/>
            <person name="Sookrung N."/>
            <person name="Leung T.F."/>
            <person name="Tungtrongchitr A."/>
            <person name="Tsui S.K.W."/>
        </authorList>
    </citation>
    <scope>NUCLEOTIDE SEQUENCE [LARGE SCALE GENOMIC DNA]</scope>
    <source>
        <strain evidence="2">PWHHKU_190912</strain>
    </source>
</reference>
<gene>
    <name evidence="2" type="ORF">ANN_19963</name>
</gene>
<protein>
    <recommendedName>
        <fullName evidence="4">Calpain catalytic domain-containing protein</fullName>
    </recommendedName>
</protein>